<dbReference type="SUPFAM" id="SSF52540">
    <property type="entry name" value="P-loop containing nucleoside triphosphate hydrolases"/>
    <property type="match status" value="1"/>
</dbReference>
<dbReference type="InterPro" id="IPR036286">
    <property type="entry name" value="LexA/Signal_pep-like_sf"/>
</dbReference>
<comment type="caution">
    <text evidence="3">The sequence shown here is derived from an EMBL/GenBank/DDBJ whole genome shotgun (WGS) entry which is preliminary data.</text>
</comment>
<organism evidence="3">
    <name type="scientific">bioreactor metagenome</name>
    <dbReference type="NCBI Taxonomy" id="1076179"/>
    <lineage>
        <taxon>unclassified sequences</taxon>
        <taxon>metagenomes</taxon>
        <taxon>ecological metagenomes</taxon>
    </lineage>
</organism>
<evidence type="ECO:0000259" key="2">
    <source>
        <dbReference type="Pfam" id="PF09848"/>
    </source>
</evidence>
<evidence type="ECO:0008006" key="4">
    <source>
        <dbReference type="Google" id="ProtNLM"/>
    </source>
</evidence>
<dbReference type="Gene3D" id="3.40.50.300">
    <property type="entry name" value="P-loop containing nucleotide triphosphate hydrolases"/>
    <property type="match status" value="1"/>
</dbReference>
<feature type="domain" description="Schlafen group 3-like DNA/RNA helicase" evidence="2">
    <location>
        <begin position="284"/>
        <end position="629"/>
    </location>
</feature>
<feature type="domain" description="Peptidase S24/S26A/S26B/S26C" evidence="1">
    <location>
        <begin position="686"/>
        <end position="807"/>
    </location>
</feature>
<evidence type="ECO:0000259" key="1">
    <source>
        <dbReference type="Pfam" id="PF00717"/>
    </source>
</evidence>
<name>A0A644YE48_9ZZZZ</name>
<sequence length="816" mass="93751">MHKNILLKNQKGYQKNITNYNYMIVYQSNKKGFIEDVISNEIDTKIKEAYIKQIGRRPSDSEANSWSNSMLHMNNVLLDNEIDNDLGVSIEFQIPMTSKRIDFILTGIGEDLRDKVVVIELKQWQHVQLTDKDAMVKTKYGFGTKETVHPSYQAWTYALLLENYNSTIQDYNIELVPCAYLHNYSDDGIITNQFYQEYIEKAPLFFKNDSHKLRSFIKDHLKKGDKNEILYKIEHGRIRPSKHLADTISEMIKGNTSFLMIDEQKLVFETAIKMCNNSLHNGEKKVLIVEGGPGTGKSVVAVNLLSEFTKRELLAKYISKNAAPREVYASKLSGSFKKSFINNLFGGSGAFYDIENNIFDVLIVDEAHRLNLKSGLYQNIGENQISEIIDAAKFSIFFIDNDQRIHVSDIGSKEYISQIAKQKGISSYNLKLESQFRCNGSDGYLAWLDNMLQIRETANFRLSSEDYDFKIFEDPKALLDAIKEKNKINNESRMVAGYCWDWKSKKDNNQYDVVIDEFDFRMKWNLTEDGSKWIISEKSIDQIGCIHTCQGLELDYVGVIVGNDISYNNGLVITDVTKRSTNDMSVKGLRTKVKIDDDEGIKNAERIIKNTYRTLMTRGIKGCYVYFCDNNLKEYFYQNISTSKAVESIRTDIHDVRIEKEVAEWVKYVDYLPFYSVKAACGNFGEGEIVNEEGWVKVEGFGKLNRNMFVVRAKGNSMQPKICDGELCVFRTNVVGSRNGKIVLVKHESLNDPDYGSYTIKLYKSEKTGDKIIDSEWYHQNIILEPLNKEYNKILLNEYDTYVVVGEFCGVVDSVK</sequence>
<dbReference type="InterPro" id="IPR027417">
    <property type="entry name" value="P-loop_NTPase"/>
</dbReference>
<dbReference type="InterPro" id="IPR018647">
    <property type="entry name" value="SLFN_3-like_DNA/RNA_helicase"/>
</dbReference>
<dbReference type="InterPro" id="IPR039418">
    <property type="entry name" value="LexA-like"/>
</dbReference>
<dbReference type="Pfam" id="PF09848">
    <property type="entry name" value="SLFN-g3_helicase"/>
    <property type="match status" value="1"/>
</dbReference>
<gene>
    <name evidence="3" type="ORF">SDC9_73437</name>
</gene>
<dbReference type="AlphaFoldDB" id="A0A644YE48"/>
<accession>A0A644YE48</accession>
<evidence type="ECO:0000313" key="3">
    <source>
        <dbReference type="EMBL" id="MPM26932.1"/>
    </source>
</evidence>
<reference evidence="3" key="1">
    <citation type="submission" date="2019-08" db="EMBL/GenBank/DDBJ databases">
        <authorList>
            <person name="Kucharzyk K."/>
            <person name="Murdoch R.W."/>
            <person name="Higgins S."/>
            <person name="Loffler F."/>
        </authorList>
    </citation>
    <scope>NUCLEOTIDE SEQUENCE</scope>
</reference>
<proteinExistence type="predicted"/>
<dbReference type="Pfam" id="PF00717">
    <property type="entry name" value="Peptidase_S24"/>
    <property type="match status" value="1"/>
</dbReference>
<dbReference type="SUPFAM" id="SSF51306">
    <property type="entry name" value="LexA/Signal peptidase"/>
    <property type="match status" value="1"/>
</dbReference>
<dbReference type="InterPro" id="IPR015927">
    <property type="entry name" value="Peptidase_S24_S26A/B/C"/>
</dbReference>
<dbReference type="Gene3D" id="2.10.109.10">
    <property type="entry name" value="Umud Fragment, subunit A"/>
    <property type="match status" value="1"/>
</dbReference>
<protein>
    <recommendedName>
        <fullName evidence="4">AAA+ ATPase domain-containing protein</fullName>
    </recommendedName>
</protein>
<dbReference type="EMBL" id="VSSQ01004864">
    <property type="protein sequence ID" value="MPM26932.1"/>
    <property type="molecule type" value="Genomic_DNA"/>
</dbReference>
<dbReference type="CDD" id="cd06529">
    <property type="entry name" value="S24_LexA-like"/>
    <property type="match status" value="1"/>
</dbReference>